<evidence type="ECO:0000259" key="11">
    <source>
        <dbReference type="Pfam" id="PF02897"/>
    </source>
</evidence>
<dbReference type="Pfam" id="PF02897">
    <property type="entry name" value="Peptidase_S9_N"/>
    <property type="match status" value="1"/>
</dbReference>
<comment type="similarity">
    <text evidence="2">Belongs to the peptidase S9A family.</text>
</comment>
<evidence type="ECO:0000256" key="5">
    <source>
        <dbReference type="ARBA" id="ARBA00022764"/>
    </source>
</evidence>
<dbReference type="Gene3D" id="2.130.10.120">
    <property type="entry name" value="Prolyl oligopeptidase, N-terminal domain"/>
    <property type="match status" value="1"/>
</dbReference>
<dbReference type="Gene3D" id="3.40.50.1820">
    <property type="entry name" value="alpha/beta hydrolase"/>
    <property type="match status" value="1"/>
</dbReference>
<accession>A0A1H2R3Z3</accession>
<keyword evidence="5" id="KW-0574">Periplasm</keyword>
<reference evidence="12 13" key="1">
    <citation type="submission" date="2016-10" db="EMBL/GenBank/DDBJ databases">
        <authorList>
            <person name="Varghese N."/>
            <person name="Submissions S."/>
        </authorList>
    </citation>
    <scope>NUCLEOTIDE SEQUENCE [LARGE SCALE GENOMIC DNA]</scope>
    <source>
        <strain evidence="12 13">DSM 11449</strain>
    </source>
</reference>
<dbReference type="GO" id="GO:0004252">
    <property type="term" value="F:serine-type endopeptidase activity"/>
    <property type="evidence" value="ECO:0007669"/>
    <property type="project" value="InterPro"/>
</dbReference>
<evidence type="ECO:0000256" key="3">
    <source>
        <dbReference type="ARBA" id="ARBA00022670"/>
    </source>
</evidence>
<feature type="domain" description="Peptidase S9 prolyl oligopeptidase catalytic" evidence="10">
    <location>
        <begin position="463"/>
        <end position="675"/>
    </location>
</feature>
<comment type="subcellular location">
    <subcellularLocation>
        <location evidence="1">Periplasm</location>
    </subcellularLocation>
</comment>
<comment type="function">
    <text evidence="8">Cleaves peptide bonds on the C-terminal side of prolyl residues within peptides that are up to approximately 30 amino acids long. Has an absolute requirement for an X-Pro bond in the trans configuration immediately preceding the Pro-Y scissible bond.</text>
</comment>
<dbReference type="OrthoDB" id="9801421at2"/>
<proteinExistence type="inferred from homology"/>
<evidence type="ECO:0000256" key="4">
    <source>
        <dbReference type="ARBA" id="ARBA00022729"/>
    </source>
</evidence>
<gene>
    <name evidence="12" type="ORF">SAMN05444420_101331</name>
</gene>
<evidence type="ECO:0000313" key="13">
    <source>
        <dbReference type="Proteomes" id="UP000182771"/>
    </source>
</evidence>
<name>A0A1H2R3Z3_9FLAO</name>
<dbReference type="GO" id="GO:0006508">
    <property type="term" value="P:proteolysis"/>
    <property type="evidence" value="ECO:0007669"/>
    <property type="project" value="UniProtKB-KW"/>
</dbReference>
<dbReference type="AlphaFoldDB" id="A0A1H2R3Z3"/>
<evidence type="ECO:0000256" key="2">
    <source>
        <dbReference type="ARBA" id="ARBA00005228"/>
    </source>
</evidence>
<keyword evidence="4" id="KW-0732">Signal</keyword>
<dbReference type="GO" id="GO:0042597">
    <property type="term" value="C:periplasmic space"/>
    <property type="evidence" value="ECO:0007669"/>
    <property type="project" value="UniProtKB-SubCell"/>
</dbReference>
<evidence type="ECO:0000256" key="8">
    <source>
        <dbReference type="ARBA" id="ARBA00060121"/>
    </source>
</evidence>
<organism evidence="12 13">
    <name type="scientific">Capnocytophaga granulosa</name>
    <dbReference type="NCBI Taxonomy" id="45242"/>
    <lineage>
        <taxon>Bacteria</taxon>
        <taxon>Pseudomonadati</taxon>
        <taxon>Bacteroidota</taxon>
        <taxon>Flavobacteriia</taxon>
        <taxon>Flavobacteriales</taxon>
        <taxon>Flavobacteriaceae</taxon>
        <taxon>Capnocytophaga</taxon>
    </lineage>
</organism>
<feature type="domain" description="Peptidase S9A N-terminal" evidence="11">
    <location>
        <begin position="4"/>
        <end position="404"/>
    </location>
</feature>
<dbReference type="SUPFAM" id="SSF53474">
    <property type="entry name" value="alpha/beta-Hydrolases"/>
    <property type="match status" value="1"/>
</dbReference>
<evidence type="ECO:0000313" key="12">
    <source>
        <dbReference type="EMBL" id="SDW13860.1"/>
    </source>
</evidence>
<dbReference type="RefSeq" id="WP_016419614.1">
    <property type="nucleotide sequence ID" value="NZ_FNND01000001.1"/>
</dbReference>
<dbReference type="InterPro" id="IPR002470">
    <property type="entry name" value="Peptidase_S9A"/>
</dbReference>
<dbReference type="FunFam" id="3.40.50.1820:FF:000005">
    <property type="entry name" value="Prolyl endopeptidase"/>
    <property type="match status" value="1"/>
</dbReference>
<protein>
    <recommendedName>
        <fullName evidence="9">Proline-specific endopeptidase</fullName>
    </recommendedName>
</protein>
<dbReference type="PRINTS" id="PR00862">
    <property type="entry name" value="PROLIGOPTASE"/>
</dbReference>
<dbReference type="Pfam" id="PF00326">
    <property type="entry name" value="Peptidase_S9"/>
    <property type="match status" value="1"/>
</dbReference>
<keyword evidence="6" id="KW-0378">Hydrolase</keyword>
<comment type="caution">
    <text evidence="12">The sequence shown here is derived from an EMBL/GenBank/DDBJ whole genome shotgun (WGS) entry which is preliminary data.</text>
</comment>
<dbReference type="InterPro" id="IPR001375">
    <property type="entry name" value="Peptidase_S9_cat"/>
</dbReference>
<keyword evidence="13" id="KW-1185">Reference proteome</keyword>
<dbReference type="InterPro" id="IPR051543">
    <property type="entry name" value="Serine_Peptidase_S9A"/>
</dbReference>
<keyword evidence="7" id="KW-0720">Serine protease</keyword>
<dbReference type="InterPro" id="IPR023302">
    <property type="entry name" value="Pept_S9A_N"/>
</dbReference>
<evidence type="ECO:0000256" key="6">
    <source>
        <dbReference type="ARBA" id="ARBA00022801"/>
    </source>
</evidence>
<sequence length="682" mass="78977">MMPPKAPKKQRLLEIHADKRKDNYFWLNQRDTPEVLSYLEAENEYFAYKTKHTDAFQKSLFEEMKSRIKQDDESVPYKYNGYWYFSRFQEGKEYPIYLRRADQPNAQEEVLFEVNEMAAGHKFYQFAEFSVSPDNKWASFSVDTRGRRMYSLFIKNLETGQVLPIEIKNTDGGSCWASDNQTIFYTKIDTQTLRSHKVYRHQLGQSSKQDVLVFHEKDETFNTGIFKSKSEQFLIIQSDSTLSSESWFLDAATPMADFKCFQPRERGLEYDIAHYGDYFYILNNADGATNFKLDKTPIGQTEKSYWQPVLAHQEQIRLEEIDIFKEYLVVTQRYNGLSQIRIIRWDGSAEHYLPFDNETYMASTGLNLDFDTEILRYTYNSMTTPYSVIDYNMRTGAKEVKKQQQVLGGKFSEENYESRRLWATATDGTQIPISIVYRKGIKCDGSNPLLLYGYGAYGITIEPSFSTTRLSLLDRGFIFAIAHIRGGEYLGRPWYEAGKLLHKKNTFTDFVDCAKYLIANQYTSPAHLYAMGGSAGGLLMGAVINQAPELFRGVVANVPFVDVVTTMLDDSIPLTTGEYDEWGNPHDKQYYDYMKSYSPYDNVCAQAYPNLLVLTGYHDSQVQYWEPAKWVAKLRELKTDDNLLLFYTDMSSGHSGASGRYESLKEIAREYVFLLDLENIHQ</sequence>
<evidence type="ECO:0000259" key="10">
    <source>
        <dbReference type="Pfam" id="PF00326"/>
    </source>
</evidence>
<dbReference type="PANTHER" id="PTHR11757:SF19">
    <property type="entry name" value="PROLYL ENDOPEPTIDASE-LIKE"/>
    <property type="match status" value="1"/>
</dbReference>
<dbReference type="EMBL" id="FNND01000001">
    <property type="protein sequence ID" value="SDW13860.1"/>
    <property type="molecule type" value="Genomic_DNA"/>
</dbReference>
<keyword evidence="3" id="KW-0645">Protease</keyword>
<dbReference type="SUPFAM" id="SSF50993">
    <property type="entry name" value="Peptidase/esterase 'gauge' domain"/>
    <property type="match status" value="1"/>
</dbReference>
<dbReference type="PANTHER" id="PTHR11757">
    <property type="entry name" value="PROTEASE FAMILY S9A OLIGOPEPTIDASE"/>
    <property type="match status" value="1"/>
</dbReference>
<evidence type="ECO:0000256" key="7">
    <source>
        <dbReference type="ARBA" id="ARBA00022825"/>
    </source>
</evidence>
<dbReference type="GeneID" id="85017800"/>
<evidence type="ECO:0000256" key="9">
    <source>
        <dbReference type="ARBA" id="ARBA00081187"/>
    </source>
</evidence>
<evidence type="ECO:0000256" key="1">
    <source>
        <dbReference type="ARBA" id="ARBA00004418"/>
    </source>
</evidence>
<dbReference type="Proteomes" id="UP000182771">
    <property type="component" value="Unassembled WGS sequence"/>
</dbReference>
<dbReference type="InterPro" id="IPR029058">
    <property type="entry name" value="AB_hydrolase_fold"/>
</dbReference>